<name>A0ABV6TWQ3_9ACTN</name>
<reference evidence="2 3" key="1">
    <citation type="submission" date="2024-09" db="EMBL/GenBank/DDBJ databases">
        <authorList>
            <person name="Sun Q."/>
            <person name="Mori K."/>
        </authorList>
    </citation>
    <scope>NUCLEOTIDE SEQUENCE [LARGE SCALE GENOMIC DNA]</scope>
    <source>
        <strain evidence="2 3">JCM 4557</strain>
    </source>
</reference>
<gene>
    <name evidence="2" type="ORF">ACFH04_41905</name>
</gene>
<evidence type="ECO:0000256" key="1">
    <source>
        <dbReference type="SAM" id="MobiDB-lite"/>
    </source>
</evidence>
<keyword evidence="3" id="KW-1185">Reference proteome</keyword>
<dbReference type="RefSeq" id="WP_394324467.1">
    <property type="nucleotide sequence ID" value="NZ_JBHMQV010000010.1"/>
</dbReference>
<comment type="caution">
    <text evidence="2">The sequence shown here is derived from an EMBL/GenBank/DDBJ whole genome shotgun (WGS) entry which is preliminary data.</text>
</comment>
<dbReference type="EMBL" id="JBHMQV010000010">
    <property type="protein sequence ID" value="MFC0850232.1"/>
    <property type="molecule type" value="Genomic_DNA"/>
</dbReference>
<dbReference type="Proteomes" id="UP001589887">
    <property type="component" value="Unassembled WGS sequence"/>
</dbReference>
<feature type="compositionally biased region" description="Basic and acidic residues" evidence="1">
    <location>
        <begin position="212"/>
        <end position="235"/>
    </location>
</feature>
<evidence type="ECO:0000313" key="3">
    <source>
        <dbReference type="Proteomes" id="UP001589887"/>
    </source>
</evidence>
<feature type="region of interest" description="Disordered" evidence="1">
    <location>
        <begin position="325"/>
        <end position="355"/>
    </location>
</feature>
<protein>
    <submittedName>
        <fullName evidence="2">Uncharacterized protein</fullName>
    </submittedName>
</protein>
<accession>A0ABV6TWQ3</accession>
<organism evidence="2 3">
    <name type="scientific">Streptomyces noboritoensis</name>
    <dbReference type="NCBI Taxonomy" id="67337"/>
    <lineage>
        <taxon>Bacteria</taxon>
        <taxon>Bacillati</taxon>
        <taxon>Actinomycetota</taxon>
        <taxon>Actinomycetes</taxon>
        <taxon>Kitasatosporales</taxon>
        <taxon>Streptomycetaceae</taxon>
        <taxon>Streptomyces</taxon>
    </lineage>
</organism>
<evidence type="ECO:0000313" key="2">
    <source>
        <dbReference type="EMBL" id="MFC0850232.1"/>
    </source>
</evidence>
<sequence>MALGWLTLSVNHGTPGPMPALHPKPFDLVPTGYDSNLLFRDPVWGWQANGGTVGNEGNYVRQCYTGVPCTSQTTDEDRIGWDLFEIFGLCGGDPPTGHRNWFDVTYTGSIDFDEHAGGIGGDDDYNMALKPRDFKGTGPAGATAGNPDEVKLEFDSDETVDHFDHQPWWAEFHDAVDDDVGAGSNRMVKDHDAVVTGLMGIDQVHAARRRRDPPGAHPRDPRERARRDQHGERRLGVHGPQLGQRGRVRLPAALSGRALDHRRRAAPARVPANATASLVGNNEFLAHGTRSAPAVHNSKGGVQVTFTLPNGENKPWEVGELHLNWTGTGLAPPRPRPRSQGHRRTEPAARRGGAR</sequence>
<feature type="region of interest" description="Disordered" evidence="1">
    <location>
        <begin position="201"/>
        <end position="248"/>
    </location>
</feature>
<proteinExistence type="predicted"/>